<feature type="transmembrane region" description="Helical" evidence="1">
    <location>
        <begin position="43"/>
        <end position="64"/>
    </location>
</feature>
<gene>
    <name evidence="2" type="ORF">SR882_01025</name>
</gene>
<feature type="transmembrane region" description="Helical" evidence="1">
    <location>
        <begin position="224"/>
        <end position="241"/>
    </location>
</feature>
<dbReference type="Proteomes" id="UP001327459">
    <property type="component" value="Chromosome"/>
</dbReference>
<protein>
    <submittedName>
        <fullName evidence="2">DUF2157 domain-containing protein</fullName>
    </submittedName>
</protein>
<name>A0ABZ0YY70_9GAMM</name>
<feature type="transmembrane region" description="Helical" evidence="1">
    <location>
        <begin position="99"/>
        <end position="121"/>
    </location>
</feature>
<feature type="transmembrane region" description="Helical" evidence="1">
    <location>
        <begin position="164"/>
        <end position="184"/>
    </location>
</feature>
<feature type="transmembrane region" description="Helical" evidence="1">
    <location>
        <begin position="196"/>
        <end position="212"/>
    </location>
</feature>
<proteinExistence type="predicted"/>
<evidence type="ECO:0000256" key="1">
    <source>
        <dbReference type="SAM" id="Phobius"/>
    </source>
</evidence>
<organism evidence="2 3">
    <name type="scientific">Guyparkeria halophila</name>
    <dbReference type="NCBI Taxonomy" id="47960"/>
    <lineage>
        <taxon>Bacteria</taxon>
        <taxon>Pseudomonadati</taxon>
        <taxon>Pseudomonadota</taxon>
        <taxon>Gammaproteobacteria</taxon>
        <taxon>Chromatiales</taxon>
        <taxon>Thioalkalibacteraceae</taxon>
        <taxon>Guyparkeria</taxon>
    </lineage>
</organism>
<evidence type="ECO:0000313" key="2">
    <source>
        <dbReference type="EMBL" id="WQH16509.1"/>
    </source>
</evidence>
<feature type="transmembrane region" description="Helical" evidence="1">
    <location>
        <begin position="70"/>
        <end position="87"/>
    </location>
</feature>
<keyword evidence="1" id="KW-0812">Transmembrane</keyword>
<feature type="transmembrane region" description="Helical" evidence="1">
    <location>
        <begin position="141"/>
        <end position="157"/>
    </location>
</feature>
<accession>A0ABZ0YY70</accession>
<keyword evidence="1" id="KW-1133">Transmembrane helix</keyword>
<evidence type="ECO:0000313" key="3">
    <source>
        <dbReference type="Proteomes" id="UP001327459"/>
    </source>
</evidence>
<feature type="transmembrane region" description="Helical" evidence="1">
    <location>
        <begin position="294"/>
        <end position="314"/>
    </location>
</feature>
<dbReference type="RefSeq" id="WP_322521500.1">
    <property type="nucleotide sequence ID" value="NZ_CP140153.1"/>
</dbReference>
<keyword evidence="3" id="KW-1185">Reference proteome</keyword>
<feature type="transmembrane region" description="Helical" evidence="1">
    <location>
        <begin position="271"/>
        <end position="288"/>
    </location>
</feature>
<sequence length="341" mass="37974">MDVHRRDLMRAAEDGVLEPETAEALWTYLGQQESGPRFRAAHILYYLGGFVAMAALGLFIGQAWDAWSGWPMLVLAGGFALLGLGLTRRFLDQGLMIPAGVTLTFAISMTPIVVFSIQQILGVWSGPFTVTDYHRWIDWRWIFMELATLAVAAVALWRYRLPFLVFLVACTLWYLQMDLVPFLFDTWEERWEMRKLVSVLSGAAMLVLAFGIELRGGRRPDWAFWLYLAGVAAFSGGLTAMDSDSELGALAYLLVHLGLIGIGAALRRRTLAVFGAFGVAAYLGHLARLFEDTLAFPAILAFTGLGIIFGGVLWQRHEAGITATLRGWLPARLRRLLEEIE</sequence>
<reference evidence="2 3" key="1">
    <citation type="submission" date="2023-11" db="EMBL/GenBank/DDBJ databases">
        <title>MicrobeMod: A computational toolkit for identifying prokaryotic methylation and restriction-modification with nanopore sequencing.</title>
        <authorList>
            <person name="Crits-Christoph A."/>
            <person name="Kang S.C."/>
            <person name="Lee H."/>
            <person name="Ostrov N."/>
        </authorList>
    </citation>
    <scope>NUCLEOTIDE SEQUENCE [LARGE SCALE GENOMIC DNA]</scope>
    <source>
        <strain evidence="2 3">ATCC 49870</strain>
    </source>
</reference>
<feature type="transmembrane region" description="Helical" evidence="1">
    <location>
        <begin position="247"/>
        <end position="266"/>
    </location>
</feature>
<dbReference type="EMBL" id="CP140153">
    <property type="protein sequence ID" value="WQH16509.1"/>
    <property type="molecule type" value="Genomic_DNA"/>
</dbReference>
<keyword evidence="1" id="KW-0472">Membrane</keyword>